<evidence type="ECO:0000256" key="1">
    <source>
        <dbReference type="SAM" id="MobiDB-lite"/>
    </source>
</evidence>
<evidence type="ECO:0000313" key="3">
    <source>
        <dbReference type="Proteomes" id="UP000193719"/>
    </source>
</evidence>
<proteinExistence type="predicted"/>
<dbReference type="AlphaFoldDB" id="A0A1Y1VDT6"/>
<accession>A0A1Y1VDT6</accession>
<reference evidence="2 3" key="2">
    <citation type="submission" date="2016-08" db="EMBL/GenBank/DDBJ databases">
        <title>Pervasive Adenine N6-methylation of Active Genes in Fungi.</title>
        <authorList>
            <consortium name="DOE Joint Genome Institute"/>
            <person name="Mondo S.J."/>
            <person name="Dannebaum R.O."/>
            <person name="Kuo R.C."/>
            <person name="Labutti K."/>
            <person name="Haridas S."/>
            <person name="Kuo A."/>
            <person name="Salamov A."/>
            <person name="Ahrendt S.R."/>
            <person name="Lipzen A."/>
            <person name="Sullivan W."/>
            <person name="Andreopoulos W.B."/>
            <person name="Clum A."/>
            <person name="Lindquist E."/>
            <person name="Daum C."/>
            <person name="Ramamoorthy G.K."/>
            <person name="Gryganskyi A."/>
            <person name="Culley D."/>
            <person name="Magnuson J.K."/>
            <person name="James T.Y."/>
            <person name="O'Malley M.A."/>
            <person name="Stajich J.E."/>
            <person name="Spatafora J.W."/>
            <person name="Visel A."/>
            <person name="Grigoriev I.V."/>
        </authorList>
    </citation>
    <scope>NUCLEOTIDE SEQUENCE [LARGE SCALE GENOMIC DNA]</scope>
    <source>
        <strain evidence="3">finn</strain>
    </source>
</reference>
<sequence length="170" mass="18955">MPPPSHPIDFNNNGMEYEPLQRGVPNNSYHNGPQGYNNKNYTVRRPMPYKPYSGKDGHGGRGRGGRRHYGKYHNNNPNMYGPPPSMDAHMNGMAPEMTYHDNPMLPPTAYDFYGNPIGINSQILPNPVMRPPPMNPMTIDYGSSENDHGSNSNSMPTDTTNPTNNHANQS</sequence>
<feature type="region of interest" description="Disordered" evidence="1">
    <location>
        <begin position="131"/>
        <end position="170"/>
    </location>
</feature>
<feature type="compositionally biased region" description="Polar residues" evidence="1">
    <location>
        <begin position="24"/>
        <end position="41"/>
    </location>
</feature>
<feature type="region of interest" description="Disordered" evidence="1">
    <location>
        <begin position="1"/>
        <end position="87"/>
    </location>
</feature>
<feature type="compositionally biased region" description="Polar residues" evidence="1">
    <location>
        <begin position="141"/>
        <end position="170"/>
    </location>
</feature>
<reference evidence="2 3" key="1">
    <citation type="submission" date="2016-08" db="EMBL/GenBank/DDBJ databases">
        <title>Genomes of anaerobic fungi encode conserved fungal cellulosomes for biomass hydrolysis.</title>
        <authorList>
            <consortium name="DOE Joint Genome Institute"/>
            <person name="Haitjema C.H."/>
            <person name="Gilmore S.P."/>
            <person name="Henske J.K."/>
            <person name="Solomon K.V."/>
            <person name="De Groot R."/>
            <person name="Kuo A."/>
            <person name="Mondo S.J."/>
            <person name="Salamov A.A."/>
            <person name="Labutti K."/>
            <person name="Zhao Z."/>
            <person name="Chiniquy J."/>
            <person name="Barry K."/>
            <person name="Brewer H.M."/>
            <person name="Purvine S.O."/>
            <person name="Wright A.T."/>
            <person name="Boxma B."/>
            <person name="Van Alen T."/>
            <person name="Hackstein J.H."/>
            <person name="Baker S.E."/>
            <person name="Grigoriev I.V."/>
            <person name="O'Malley M.A."/>
        </authorList>
    </citation>
    <scope>NUCLEOTIDE SEQUENCE [LARGE SCALE GENOMIC DNA]</scope>
    <source>
        <strain evidence="3">finn</strain>
    </source>
</reference>
<feature type="compositionally biased region" description="Basic residues" evidence="1">
    <location>
        <begin position="60"/>
        <end position="71"/>
    </location>
</feature>
<comment type="caution">
    <text evidence="2">The sequence shown here is derived from an EMBL/GenBank/DDBJ whole genome shotgun (WGS) entry which is preliminary data.</text>
</comment>
<gene>
    <name evidence="2" type="ORF">BCR36DRAFT_396701</name>
</gene>
<dbReference type="Proteomes" id="UP000193719">
    <property type="component" value="Unassembled WGS sequence"/>
</dbReference>
<dbReference type="STRING" id="1754191.A0A1Y1VDT6"/>
<evidence type="ECO:0000313" key="2">
    <source>
        <dbReference type="EMBL" id="ORX52903.1"/>
    </source>
</evidence>
<organism evidence="2 3">
    <name type="scientific">Piromyces finnis</name>
    <dbReference type="NCBI Taxonomy" id="1754191"/>
    <lineage>
        <taxon>Eukaryota</taxon>
        <taxon>Fungi</taxon>
        <taxon>Fungi incertae sedis</taxon>
        <taxon>Chytridiomycota</taxon>
        <taxon>Chytridiomycota incertae sedis</taxon>
        <taxon>Neocallimastigomycetes</taxon>
        <taxon>Neocallimastigales</taxon>
        <taxon>Neocallimastigaceae</taxon>
        <taxon>Piromyces</taxon>
    </lineage>
</organism>
<name>A0A1Y1VDT6_9FUNG</name>
<dbReference type="EMBL" id="MCFH01000014">
    <property type="protein sequence ID" value="ORX52903.1"/>
    <property type="molecule type" value="Genomic_DNA"/>
</dbReference>
<protein>
    <submittedName>
        <fullName evidence="2">Uncharacterized protein</fullName>
    </submittedName>
</protein>
<keyword evidence="3" id="KW-1185">Reference proteome</keyword>
<dbReference type="OrthoDB" id="10530093at2759"/>